<dbReference type="Pfam" id="PF02183">
    <property type="entry name" value="HALZ"/>
    <property type="match status" value="1"/>
</dbReference>
<dbReference type="PANTHER" id="PTHR24326">
    <property type="entry name" value="HOMEOBOX-LEUCINE ZIPPER PROTEIN"/>
    <property type="match status" value="1"/>
</dbReference>
<evidence type="ECO:0000256" key="7">
    <source>
        <dbReference type="ARBA" id="ARBA00025748"/>
    </source>
</evidence>
<dbReference type="AlphaFoldDB" id="A0A5B6ZPE2"/>
<comment type="similarity">
    <text evidence="7 10">Belongs to the HD-ZIP homeobox family. Class I subfamily.</text>
</comment>
<evidence type="ECO:0000256" key="10">
    <source>
        <dbReference type="RuleBase" id="RU369038"/>
    </source>
</evidence>
<dbReference type="InterPro" id="IPR003106">
    <property type="entry name" value="Leu_zip_homeo"/>
</dbReference>
<keyword evidence="5 10" id="KW-0804">Transcription</keyword>
<keyword evidence="11" id="KW-0175">Coiled coil</keyword>
<dbReference type="GO" id="GO:0005634">
    <property type="term" value="C:nucleus"/>
    <property type="evidence" value="ECO:0007669"/>
    <property type="project" value="UniProtKB-SubCell"/>
</dbReference>
<protein>
    <recommendedName>
        <fullName evidence="10">Homeobox-leucine zipper protein</fullName>
    </recommendedName>
    <alternativeName>
        <fullName evidence="10">HD-ZIP protein</fullName>
    </alternativeName>
    <alternativeName>
        <fullName evidence="10">Homeodomain transcription factor</fullName>
    </alternativeName>
</protein>
<comment type="function">
    <text evidence="10">Transcription factor.</text>
</comment>
<dbReference type="GO" id="GO:0000981">
    <property type="term" value="F:DNA-binding transcription factor activity, RNA polymerase II-specific"/>
    <property type="evidence" value="ECO:0007669"/>
    <property type="project" value="UniProtKB-UniRule"/>
</dbReference>
<evidence type="ECO:0000256" key="8">
    <source>
        <dbReference type="PROSITE-ProRule" id="PRU00108"/>
    </source>
</evidence>
<dbReference type="CDD" id="cd00086">
    <property type="entry name" value="homeodomain"/>
    <property type="match status" value="1"/>
</dbReference>
<keyword evidence="2 10" id="KW-0805">Transcription regulation</keyword>
<sequence length="332" mass="37346">MAGRRGIYGGGSGGSNMNTVLLQNQRLTPCSSSEPLDSLFISGSSPSFLGSRSMVSFKDVNKGNRRSDRSFFCSFDQEENGDEDLDEYFHQPEKKRRLTGNQVQFLERSFEMENKLEPERKIQLAKDLGLQPRQVAIWFQNRRARWKTKHLEKEYEVLQASYDSLRADCDNLLKEKDKLKAEVVHLTDKLFLKEKGRGNSDSSDSNNQSEALPQEPISDSVSESEVSKVAIVACKQEDLSSAKSDVLDSESPHYTDGGVHSSLLLPSDSSYVFEPDQSDISQDEEDNLSKSLLPPPSYGFPKIEDADYPNPPANSCYFGFPVEDQAFGFWSY</sequence>
<evidence type="ECO:0000259" key="13">
    <source>
        <dbReference type="PROSITE" id="PS50071"/>
    </source>
</evidence>
<dbReference type="Gene3D" id="1.10.10.60">
    <property type="entry name" value="Homeodomain-like"/>
    <property type="match status" value="1"/>
</dbReference>
<dbReference type="InterPro" id="IPR009057">
    <property type="entry name" value="Homeodomain-like_sf"/>
</dbReference>
<evidence type="ECO:0000256" key="12">
    <source>
        <dbReference type="SAM" id="MobiDB-lite"/>
    </source>
</evidence>
<evidence type="ECO:0000256" key="5">
    <source>
        <dbReference type="ARBA" id="ARBA00023163"/>
    </source>
</evidence>
<evidence type="ECO:0000256" key="1">
    <source>
        <dbReference type="ARBA" id="ARBA00004123"/>
    </source>
</evidence>
<evidence type="ECO:0000256" key="2">
    <source>
        <dbReference type="ARBA" id="ARBA00023015"/>
    </source>
</evidence>
<comment type="subcellular location">
    <subcellularLocation>
        <location evidence="1 8 9">Nucleus</location>
    </subcellularLocation>
</comment>
<dbReference type="EMBL" id="GHES01014732">
    <property type="protein sequence ID" value="MPA45291.1"/>
    <property type="molecule type" value="Transcribed_RNA"/>
</dbReference>
<dbReference type="SUPFAM" id="SSF46689">
    <property type="entry name" value="Homeodomain-like"/>
    <property type="match status" value="1"/>
</dbReference>
<evidence type="ECO:0000313" key="14">
    <source>
        <dbReference type="EMBL" id="MPA45291.1"/>
    </source>
</evidence>
<dbReference type="InterPro" id="IPR001356">
    <property type="entry name" value="HD"/>
</dbReference>
<evidence type="ECO:0000256" key="3">
    <source>
        <dbReference type="ARBA" id="ARBA00023125"/>
    </source>
</evidence>
<dbReference type="InterPro" id="IPR045224">
    <property type="entry name" value="HDZip_class_I_plant"/>
</dbReference>
<reference evidence="14" key="1">
    <citation type="submission" date="2019-08" db="EMBL/GenBank/DDBJ databases">
        <title>Reference gene set and small RNA set construction with multiple tissues from Davidia involucrata Baill.</title>
        <authorList>
            <person name="Yang H."/>
            <person name="Zhou C."/>
            <person name="Li G."/>
            <person name="Wang J."/>
            <person name="Gao P."/>
            <person name="Wang M."/>
            <person name="Wang R."/>
            <person name="Zhao Y."/>
        </authorList>
    </citation>
    <scope>NUCLEOTIDE SEQUENCE</scope>
    <source>
        <tissue evidence="14">Mixed with DoveR01_LX</tissue>
    </source>
</reference>
<organism evidence="14">
    <name type="scientific">Davidia involucrata</name>
    <name type="common">Dove tree</name>
    <dbReference type="NCBI Taxonomy" id="16924"/>
    <lineage>
        <taxon>Eukaryota</taxon>
        <taxon>Viridiplantae</taxon>
        <taxon>Streptophyta</taxon>
        <taxon>Embryophyta</taxon>
        <taxon>Tracheophyta</taxon>
        <taxon>Spermatophyta</taxon>
        <taxon>Magnoliopsida</taxon>
        <taxon>eudicotyledons</taxon>
        <taxon>Gunneridae</taxon>
        <taxon>Pentapetalae</taxon>
        <taxon>asterids</taxon>
        <taxon>Cornales</taxon>
        <taxon>Nyssaceae</taxon>
        <taxon>Davidia</taxon>
    </lineage>
</organism>
<name>A0A5B6ZPE2_DAVIN</name>
<dbReference type="PROSITE" id="PS50071">
    <property type="entry name" value="HOMEOBOX_2"/>
    <property type="match status" value="1"/>
</dbReference>
<dbReference type="FunFam" id="1.10.10.60:FF:000144">
    <property type="entry name" value="homeobox-leucine zipper protein ATHB-6-like"/>
    <property type="match status" value="1"/>
</dbReference>
<feature type="domain" description="Homeobox" evidence="13">
    <location>
        <begin position="89"/>
        <end position="149"/>
    </location>
</feature>
<feature type="region of interest" description="Disordered" evidence="12">
    <location>
        <begin position="242"/>
        <end position="306"/>
    </location>
</feature>
<dbReference type="Pfam" id="PF00046">
    <property type="entry name" value="Homeodomain"/>
    <property type="match status" value="1"/>
</dbReference>
<feature type="compositionally biased region" description="Low complexity" evidence="12">
    <location>
        <begin position="199"/>
        <end position="209"/>
    </location>
</feature>
<dbReference type="PRINTS" id="PR00031">
    <property type="entry name" value="HTHREPRESSR"/>
</dbReference>
<evidence type="ECO:0000256" key="11">
    <source>
        <dbReference type="SAM" id="Coils"/>
    </source>
</evidence>
<feature type="coiled-coil region" evidence="11">
    <location>
        <begin position="148"/>
        <end position="189"/>
    </location>
</feature>
<dbReference type="SMART" id="SM00389">
    <property type="entry name" value="HOX"/>
    <property type="match status" value="1"/>
</dbReference>
<dbReference type="PROSITE" id="PS00027">
    <property type="entry name" value="HOMEOBOX_1"/>
    <property type="match status" value="1"/>
</dbReference>
<keyword evidence="6 8" id="KW-0539">Nucleus</keyword>
<evidence type="ECO:0000256" key="9">
    <source>
        <dbReference type="RuleBase" id="RU000682"/>
    </source>
</evidence>
<evidence type="ECO:0000256" key="4">
    <source>
        <dbReference type="ARBA" id="ARBA00023155"/>
    </source>
</evidence>
<keyword evidence="4 8" id="KW-0371">Homeobox</keyword>
<feature type="region of interest" description="Disordered" evidence="12">
    <location>
        <begin position="195"/>
        <end position="223"/>
    </location>
</feature>
<accession>A0A5B6ZPE2</accession>
<dbReference type="PANTHER" id="PTHR24326:SF606">
    <property type="entry name" value="HOMEOBOX-LEUCINE ZIPPER PROTEIN ATHB-54"/>
    <property type="match status" value="1"/>
</dbReference>
<evidence type="ECO:0000256" key="6">
    <source>
        <dbReference type="ARBA" id="ARBA00023242"/>
    </source>
</evidence>
<dbReference type="GO" id="GO:0045893">
    <property type="term" value="P:positive regulation of DNA-templated transcription"/>
    <property type="evidence" value="ECO:0007669"/>
    <property type="project" value="TreeGrafter"/>
</dbReference>
<dbReference type="GO" id="GO:0000976">
    <property type="term" value="F:transcription cis-regulatory region binding"/>
    <property type="evidence" value="ECO:0007669"/>
    <property type="project" value="UniProtKB-ARBA"/>
</dbReference>
<dbReference type="InterPro" id="IPR017970">
    <property type="entry name" value="Homeobox_CS"/>
</dbReference>
<keyword evidence="3 8" id="KW-0238">DNA-binding</keyword>
<gene>
    <name evidence="14" type="ORF">Din_014732</name>
</gene>
<dbReference type="InterPro" id="IPR000047">
    <property type="entry name" value="HTH_motif"/>
</dbReference>
<feature type="DNA-binding region" description="Homeobox" evidence="8">
    <location>
        <begin position="91"/>
        <end position="150"/>
    </location>
</feature>
<proteinExistence type="inferred from homology"/>